<name>T1ILV5_STRMM</name>
<dbReference type="EnsemblMetazoa" id="SMAR001943-RA">
    <property type="protein sequence ID" value="SMAR001943-PA"/>
    <property type="gene ID" value="SMAR001943"/>
</dbReference>
<reference evidence="2" key="1">
    <citation type="submission" date="2011-05" db="EMBL/GenBank/DDBJ databases">
        <authorList>
            <person name="Richards S.R."/>
            <person name="Qu J."/>
            <person name="Jiang H."/>
            <person name="Jhangiani S.N."/>
            <person name="Agravi P."/>
            <person name="Goodspeed R."/>
            <person name="Gross S."/>
            <person name="Mandapat C."/>
            <person name="Jackson L."/>
            <person name="Mathew T."/>
            <person name="Pu L."/>
            <person name="Thornton R."/>
            <person name="Saada N."/>
            <person name="Wilczek-Boney K.B."/>
            <person name="Lee S."/>
            <person name="Kovar C."/>
            <person name="Wu Y."/>
            <person name="Scherer S.E."/>
            <person name="Worley K.C."/>
            <person name="Muzny D.M."/>
            <person name="Gibbs R."/>
        </authorList>
    </citation>
    <scope>NUCLEOTIDE SEQUENCE</scope>
    <source>
        <strain evidence="2">Brora</strain>
    </source>
</reference>
<evidence type="ECO:0000313" key="2">
    <source>
        <dbReference type="Proteomes" id="UP000014500"/>
    </source>
</evidence>
<sequence length="88" mass="10246">MKYLQLRIEVTNSTKFFLQIIKEMFEVAIRMDFTYTGFKYLNDCPAEPTLPLLLSLGGFLMLFVDLLFKRGVGTIIENTFTVVELVLW</sequence>
<accession>T1ILV5</accession>
<dbReference type="AlphaFoldDB" id="T1ILV5"/>
<protein>
    <submittedName>
        <fullName evidence="1">Uncharacterized protein</fullName>
    </submittedName>
</protein>
<dbReference type="Proteomes" id="UP000014500">
    <property type="component" value="Unassembled WGS sequence"/>
</dbReference>
<reference evidence="1" key="2">
    <citation type="submission" date="2015-02" db="UniProtKB">
        <authorList>
            <consortium name="EnsemblMetazoa"/>
        </authorList>
    </citation>
    <scope>IDENTIFICATION</scope>
</reference>
<proteinExistence type="predicted"/>
<keyword evidence="2" id="KW-1185">Reference proteome</keyword>
<evidence type="ECO:0000313" key="1">
    <source>
        <dbReference type="EnsemblMetazoa" id="SMAR001943-PA"/>
    </source>
</evidence>
<dbReference type="EMBL" id="JH430900">
    <property type="status" value="NOT_ANNOTATED_CDS"/>
    <property type="molecule type" value="Genomic_DNA"/>
</dbReference>
<organism evidence="1 2">
    <name type="scientific">Strigamia maritima</name>
    <name type="common">European centipede</name>
    <name type="synonym">Geophilus maritimus</name>
    <dbReference type="NCBI Taxonomy" id="126957"/>
    <lineage>
        <taxon>Eukaryota</taxon>
        <taxon>Metazoa</taxon>
        <taxon>Ecdysozoa</taxon>
        <taxon>Arthropoda</taxon>
        <taxon>Myriapoda</taxon>
        <taxon>Chilopoda</taxon>
        <taxon>Pleurostigmophora</taxon>
        <taxon>Geophilomorpha</taxon>
        <taxon>Linotaeniidae</taxon>
        <taxon>Strigamia</taxon>
    </lineage>
</organism>
<dbReference type="HOGENOM" id="CLU_2471905_0_0_1"/>